<protein>
    <submittedName>
        <fullName evidence="2">Glycosyltransferase</fullName>
    </submittedName>
</protein>
<feature type="domain" description="Glycosyltransferase 2-like" evidence="1">
    <location>
        <begin position="8"/>
        <end position="143"/>
    </location>
</feature>
<dbReference type="Pfam" id="PF00535">
    <property type="entry name" value="Glycos_transf_2"/>
    <property type="match status" value="1"/>
</dbReference>
<dbReference type="STRING" id="404380.Gbem_1616"/>
<evidence type="ECO:0000313" key="3">
    <source>
        <dbReference type="Proteomes" id="UP000008825"/>
    </source>
</evidence>
<dbReference type="KEGG" id="gbm:Gbem_1616"/>
<dbReference type="Proteomes" id="UP000008825">
    <property type="component" value="Chromosome"/>
</dbReference>
<dbReference type="GO" id="GO:0016758">
    <property type="term" value="F:hexosyltransferase activity"/>
    <property type="evidence" value="ECO:0007669"/>
    <property type="project" value="UniProtKB-ARBA"/>
</dbReference>
<reference evidence="2 3" key="1">
    <citation type="submission" date="2008-07" db="EMBL/GenBank/DDBJ databases">
        <title>Complete sequence of Geobacter bemidjiensis BEM.</title>
        <authorList>
            <consortium name="US DOE Joint Genome Institute"/>
            <person name="Lucas S."/>
            <person name="Copeland A."/>
            <person name="Lapidus A."/>
            <person name="Glavina del Rio T."/>
            <person name="Dalin E."/>
            <person name="Tice H."/>
            <person name="Bruce D."/>
            <person name="Goodwin L."/>
            <person name="Pitluck S."/>
            <person name="Kiss H."/>
            <person name="Brettin T."/>
            <person name="Detter J.C."/>
            <person name="Han C."/>
            <person name="Kuske C.R."/>
            <person name="Schmutz J."/>
            <person name="Larimer F."/>
            <person name="Land M."/>
            <person name="Hauser L."/>
            <person name="Kyrpides N."/>
            <person name="Lykidis A."/>
            <person name="Lovley D."/>
            <person name="Richardson P."/>
        </authorList>
    </citation>
    <scope>NUCLEOTIDE SEQUENCE [LARGE SCALE GENOMIC DNA]</scope>
    <source>
        <strain evidence="3">ATCC BAA-1014 / DSM 16622 / JCM 12645 / Bem</strain>
    </source>
</reference>
<dbReference type="PANTHER" id="PTHR22916:SF3">
    <property type="entry name" value="UDP-GLCNAC:BETAGAL BETA-1,3-N-ACETYLGLUCOSAMINYLTRANSFERASE-LIKE PROTEIN 1"/>
    <property type="match status" value="1"/>
</dbReference>
<dbReference type="OrthoDB" id="9802649at2"/>
<evidence type="ECO:0000259" key="1">
    <source>
        <dbReference type="Pfam" id="PF00535"/>
    </source>
</evidence>
<dbReference type="Gene3D" id="3.90.550.10">
    <property type="entry name" value="Spore Coat Polysaccharide Biosynthesis Protein SpsA, Chain A"/>
    <property type="match status" value="1"/>
</dbReference>
<sequence>MTNRPLITVCIPAYNRAHVLEALLDSILCQSFDDFEVLICEDGSPEREAIRSIARRYAESSIIPVRYQENVRNLGYDGNLRNLIEQANGQYCFFMGNDDLMCPGALSKVASAVSRYEEVGVVLRTYAAFDGEPENVVQTFRYFDRELFFPAGSRTISTIYRRAVVIPGLVIHRDAARSWSTDRFDGTLLYQLYLVANILADMNAVYLPDVTVLYRNGGTPDFGNSAAERNKFQPKEQTPESSVHFMKGMLEIARFVEQQRRIPIYNFILRDIANYCYPILAIQAQRPLPVFLNYAVSLGRLGFARHPMFHLWFLALLLLGSRRSAIIICWIKEKLGRTPTIGTVYQGEVR</sequence>
<gene>
    <name evidence="2" type="ordered locus">Gbem_1616</name>
</gene>
<keyword evidence="2" id="KW-0808">Transferase</keyword>
<dbReference type="EMBL" id="CP001124">
    <property type="protein sequence ID" value="ACH38634.1"/>
    <property type="molecule type" value="Genomic_DNA"/>
</dbReference>
<dbReference type="eggNOG" id="COG1216">
    <property type="taxonomic scope" value="Bacteria"/>
</dbReference>
<proteinExistence type="predicted"/>
<keyword evidence="3" id="KW-1185">Reference proteome</keyword>
<name>B5E8P9_CITBB</name>
<organism evidence="2 3">
    <name type="scientific">Citrifermentans bemidjiense (strain ATCC BAA-1014 / DSM 16622 / JCM 12645 / Bem)</name>
    <name type="common">Geobacter bemidjiensis</name>
    <dbReference type="NCBI Taxonomy" id="404380"/>
    <lineage>
        <taxon>Bacteria</taxon>
        <taxon>Pseudomonadati</taxon>
        <taxon>Thermodesulfobacteriota</taxon>
        <taxon>Desulfuromonadia</taxon>
        <taxon>Geobacterales</taxon>
        <taxon>Geobacteraceae</taxon>
        <taxon>Citrifermentans</taxon>
    </lineage>
</organism>
<dbReference type="SUPFAM" id="SSF53448">
    <property type="entry name" value="Nucleotide-diphospho-sugar transferases"/>
    <property type="match status" value="1"/>
</dbReference>
<reference evidence="2 3" key="2">
    <citation type="journal article" date="2010" name="BMC Genomics">
        <title>The genome of Geobacter bemidjiensis, exemplar for the subsurface clade of Geobacter species that predominate in Fe(III)-reducing subsurface environments.</title>
        <authorList>
            <person name="Aklujkar M."/>
            <person name="Young N.D."/>
            <person name="Holmes D."/>
            <person name="Chavan M."/>
            <person name="Risso C."/>
            <person name="Kiss H.E."/>
            <person name="Han C.S."/>
            <person name="Land M.L."/>
            <person name="Lovley D.R."/>
        </authorList>
    </citation>
    <scope>NUCLEOTIDE SEQUENCE [LARGE SCALE GENOMIC DNA]</scope>
    <source>
        <strain evidence="3">ATCC BAA-1014 / DSM 16622 / JCM 12645 / Bem</strain>
    </source>
</reference>
<dbReference type="PANTHER" id="PTHR22916">
    <property type="entry name" value="GLYCOSYLTRANSFERASE"/>
    <property type="match status" value="1"/>
</dbReference>
<dbReference type="HOGENOM" id="CLU_831333_0_0_7"/>
<dbReference type="AlphaFoldDB" id="B5E8P9"/>
<accession>B5E8P9</accession>
<dbReference type="InterPro" id="IPR029044">
    <property type="entry name" value="Nucleotide-diphossugar_trans"/>
</dbReference>
<evidence type="ECO:0000313" key="2">
    <source>
        <dbReference type="EMBL" id="ACH38634.1"/>
    </source>
</evidence>
<dbReference type="CDD" id="cd00761">
    <property type="entry name" value="Glyco_tranf_GTA_type"/>
    <property type="match status" value="1"/>
</dbReference>
<dbReference type="InterPro" id="IPR001173">
    <property type="entry name" value="Glyco_trans_2-like"/>
</dbReference>
<dbReference type="RefSeq" id="WP_012530050.1">
    <property type="nucleotide sequence ID" value="NC_011146.1"/>
</dbReference>
<dbReference type="CAZy" id="GT2">
    <property type="family name" value="Glycosyltransferase Family 2"/>
</dbReference>